<name>A0AAW0L3L3_QUESU</name>
<organism evidence="1 2">
    <name type="scientific">Quercus suber</name>
    <name type="common">Cork oak</name>
    <dbReference type="NCBI Taxonomy" id="58331"/>
    <lineage>
        <taxon>Eukaryota</taxon>
        <taxon>Viridiplantae</taxon>
        <taxon>Streptophyta</taxon>
        <taxon>Embryophyta</taxon>
        <taxon>Tracheophyta</taxon>
        <taxon>Spermatophyta</taxon>
        <taxon>Magnoliopsida</taxon>
        <taxon>eudicotyledons</taxon>
        <taxon>Gunneridae</taxon>
        <taxon>Pentapetalae</taxon>
        <taxon>rosids</taxon>
        <taxon>fabids</taxon>
        <taxon>Fagales</taxon>
        <taxon>Fagaceae</taxon>
        <taxon>Quercus</taxon>
    </lineage>
</organism>
<dbReference type="EMBL" id="PKMF04000166">
    <property type="protein sequence ID" value="KAK7845682.1"/>
    <property type="molecule type" value="Genomic_DNA"/>
</dbReference>
<gene>
    <name evidence="1" type="ORF">CFP56_008990</name>
</gene>
<accession>A0AAW0L3L3</accession>
<sequence length="78" mass="8806">MIKPSITVASSSTPYVYDMLTLYCQTTSVRQYSSKGLPKGWNARKLWIPKDGGNRSIPSSVLRSAYFCASQKHQSFKR</sequence>
<evidence type="ECO:0000313" key="2">
    <source>
        <dbReference type="Proteomes" id="UP000237347"/>
    </source>
</evidence>
<reference evidence="1 2" key="1">
    <citation type="journal article" date="2018" name="Sci. Data">
        <title>The draft genome sequence of cork oak.</title>
        <authorList>
            <person name="Ramos A.M."/>
            <person name="Usie A."/>
            <person name="Barbosa P."/>
            <person name="Barros P.M."/>
            <person name="Capote T."/>
            <person name="Chaves I."/>
            <person name="Simoes F."/>
            <person name="Abreu I."/>
            <person name="Carrasquinho I."/>
            <person name="Faro C."/>
            <person name="Guimaraes J.B."/>
            <person name="Mendonca D."/>
            <person name="Nobrega F."/>
            <person name="Rodrigues L."/>
            <person name="Saibo N.J.M."/>
            <person name="Varela M.C."/>
            <person name="Egas C."/>
            <person name="Matos J."/>
            <person name="Miguel C.M."/>
            <person name="Oliveira M.M."/>
            <person name="Ricardo C.P."/>
            <person name="Goncalves S."/>
        </authorList>
    </citation>
    <scope>NUCLEOTIDE SEQUENCE [LARGE SCALE GENOMIC DNA]</scope>
    <source>
        <strain evidence="2">cv. HL8</strain>
    </source>
</reference>
<dbReference type="Proteomes" id="UP000237347">
    <property type="component" value="Unassembled WGS sequence"/>
</dbReference>
<evidence type="ECO:0000313" key="1">
    <source>
        <dbReference type="EMBL" id="KAK7845682.1"/>
    </source>
</evidence>
<comment type="caution">
    <text evidence="1">The sequence shown here is derived from an EMBL/GenBank/DDBJ whole genome shotgun (WGS) entry which is preliminary data.</text>
</comment>
<dbReference type="AlphaFoldDB" id="A0AAW0L3L3"/>
<keyword evidence="2" id="KW-1185">Reference proteome</keyword>
<protein>
    <submittedName>
        <fullName evidence="1">Uncharacterized protein</fullName>
    </submittedName>
</protein>
<proteinExistence type="predicted"/>